<dbReference type="AlphaFoldDB" id="A0A439D800"/>
<comment type="caution">
    <text evidence="2">The sequence shown here is derived from an EMBL/GenBank/DDBJ whole genome shotgun (WGS) entry which is preliminary data.</text>
</comment>
<dbReference type="EMBL" id="RYZI01000110">
    <property type="protein sequence ID" value="RWA10534.1"/>
    <property type="molecule type" value="Genomic_DNA"/>
</dbReference>
<feature type="region of interest" description="Disordered" evidence="1">
    <location>
        <begin position="47"/>
        <end position="76"/>
    </location>
</feature>
<keyword evidence="3" id="KW-1185">Reference proteome</keyword>
<accession>A0A439D800</accession>
<proteinExistence type="predicted"/>
<organism evidence="2 3">
    <name type="scientific">Xylaria grammica</name>
    <dbReference type="NCBI Taxonomy" id="363999"/>
    <lineage>
        <taxon>Eukaryota</taxon>
        <taxon>Fungi</taxon>
        <taxon>Dikarya</taxon>
        <taxon>Ascomycota</taxon>
        <taxon>Pezizomycotina</taxon>
        <taxon>Sordariomycetes</taxon>
        <taxon>Xylariomycetidae</taxon>
        <taxon>Xylariales</taxon>
        <taxon>Xylariaceae</taxon>
        <taxon>Xylaria</taxon>
    </lineage>
</organism>
<evidence type="ECO:0000313" key="2">
    <source>
        <dbReference type="EMBL" id="RWA10534.1"/>
    </source>
</evidence>
<sequence>MEALRAQLAETQGALTDRDKKFRQLKADQKSWSAEKSTLEARIARLESENLRLKGTPPTTADESSKPAASTHHEANGPEVALTQKRIVNPLALQDQQAADGDETVTITRSRMKQAEAQFNQMIDEVAEKTKLCESLQASLTQSSPIPVLELSSDEVVKRWNKLREQIRLLTVERLNKTFSSSLVSDKYKDEFKVLSTHWKTYASNENVTSYMFRALIWRYVLRYFEVFCRAFGRDISRKLQEVAAALSTKISDAEFQEWRIRTAAVVEMAYPIDKSLIDEITTKLLEAITPLVEDANPVALKTSLRDIVTTVADLSAKLDRSNFVVLMYNEPGSFLTHGFPFKDELMEIKARFGSQSVVDLMITPCLLKKEAEYSVLVKAEVIC</sequence>
<evidence type="ECO:0000256" key="1">
    <source>
        <dbReference type="SAM" id="MobiDB-lite"/>
    </source>
</evidence>
<reference evidence="2 3" key="1">
    <citation type="submission" date="2018-12" db="EMBL/GenBank/DDBJ databases">
        <title>Draft genome sequence of Xylaria grammica IHI A82.</title>
        <authorList>
            <person name="Buettner E."/>
            <person name="Kellner H."/>
        </authorList>
    </citation>
    <scope>NUCLEOTIDE SEQUENCE [LARGE SCALE GENOMIC DNA]</scope>
    <source>
        <strain evidence="2 3">IHI A82</strain>
    </source>
</reference>
<gene>
    <name evidence="2" type="ORF">EKO27_g4563</name>
</gene>
<dbReference type="Proteomes" id="UP000286045">
    <property type="component" value="Unassembled WGS sequence"/>
</dbReference>
<name>A0A439D800_9PEZI</name>
<evidence type="ECO:0000313" key="3">
    <source>
        <dbReference type="Proteomes" id="UP000286045"/>
    </source>
</evidence>
<protein>
    <submittedName>
        <fullName evidence="2">Uncharacterized protein</fullName>
    </submittedName>
</protein>